<dbReference type="Pfam" id="PF03729">
    <property type="entry name" value="DUF308"/>
    <property type="match status" value="2"/>
</dbReference>
<feature type="transmembrane region" description="Helical" evidence="1">
    <location>
        <begin position="7"/>
        <end position="25"/>
    </location>
</feature>
<evidence type="ECO:0000313" key="2">
    <source>
        <dbReference type="EMBL" id="RDX00638.1"/>
    </source>
</evidence>
<keyword evidence="1" id="KW-0812">Transmembrane</keyword>
<dbReference type="InterPro" id="IPR005325">
    <property type="entry name" value="DUF308_memb"/>
</dbReference>
<feature type="transmembrane region" description="Helical" evidence="1">
    <location>
        <begin position="61"/>
        <end position="81"/>
    </location>
</feature>
<organism evidence="2 3">
    <name type="scientific">Listeria kieliensis</name>
    <dbReference type="NCBI Taxonomy" id="1621700"/>
    <lineage>
        <taxon>Bacteria</taxon>
        <taxon>Bacillati</taxon>
        <taxon>Bacillota</taxon>
        <taxon>Bacilli</taxon>
        <taxon>Bacillales</taxon>
        <taxon>Listeriaceae</taxon>
        <taxon>Listeria</taxon>
    </lineage>
</organism>
<dbReference type="InterPro" id="IPR052712">
    <property type="entry name" value="Acid_resist_chaperone_HdeD"/>
</dbReference>
<dbReference type="Proteomes" id="UP000257055">
    <property type="component" value="Unassembled WGS sequence"/>
</dbReference>
<protein>
    <submittedName>
        <fullName evidence="2">Membrane protein</fullName>
    </submittedName>
</protein>
<dbReference type="EMBL" id="LARY01000002">
    <property type="protein sequence ID" value="RDX00638.1"/>
    <property type="molecule type" value="Genomic_DNA"/>
</dbReference>
<keyword evidence="1" id="KW-0472">Membrane</keyword>
<feature type="transmembrane region" description="Helical" evidence="1">
    <location>
        <begin position="31"/>
        <end position="54"/>
    </location>
</feature>
<dbReference type="PANTHER" id="PTHR34989">
    <property type="entry name" value="PROTEIN HDED"/>
    <property type="match status" value="1"/>
</dbReference>
<dbReference type="RefSeq" id="WP_115752874.1">
    <property type="nucleotide sequence ID" value="NZ_LARY01000002.1"/>
</dbReference>
<sequence length="174" mass="18525">MKTFTKILIVLAGIAMIIMGFWVMFNPVASLLALNVVIGLLLLISGIFHIISYFVESERHLSGWVLADGILSTLLGILLLANQFAGAASLILVFAMWVLFAGIVRTIGAFSLKDAGLSSWGYVLFIGIIGIILGFIALFNPVVSALGIVLLMGFFFILEGIGAIATAFATGKSR</sequence>
<dbReference type="AlphaFoldDB" id="A0A3D8TP36"/>
<name>A0A3D8TP36_9LIST</name>
<evidence type="ECO:0000256" key="1">
    <source>
        <dbReference type="SAM" id="Phobius"/>
    </source>
</evidence>
<evidence type="ECO:0000313" key="3">
    <source>
        <dbReference type="Proteomes" id="UP000257055"/>
    </source>
</evidence>
<keyword evidence="1" id="KW-1133">Transmembrane helix</keyword>
<reference evidence="3" key="1">
    <citation type="submission" date="2015-04" db="EMBL/GenBank/DDBJ databases">
        <authorList>
            <person name="Schardt J."/>
            <person name="Mueller-Herbst S."/>
            <person name="Scherer S."/>
            <person name="Huptas C."/>
        </authorList>
    </citation>
    <scope>NUCLEOTIDE SEQUENCE [LARGE SCALE GENOMIC DNA]</scope>
    <source>
        <strain evidence="3">Kiel-L1</strain>
    </source>
</reference>
<feature type="transmembrane region" description="Helical" evidence="1">
    <location>
        <begin position="145"/>
        <end position="169"/>
    </location>
</feature>
<accession>A0A3D8TP36</accession>
<dbReference type="GO" id="GO:0005886">
    <property type="term" value="C:plasma membrane"/>
    <property type="evidence" value="ECO:0007669"/>
    <property type="project" value="TreeGrafter"/>
</dbReference>
<comment type="caution">
    <text evidence="2">The sequence shown here is derived from an EMBL/GenBank/DDBJ whole genome shotgun (WGS) entry which is preliminary data.</text>
</comment>
<gene>
    <name evidence="2" type="ORF">UR08_06505</name>
</gene>
<feature type="transmembrane region" description="Helical" evidence="1">
    <location>
        <begin position="120"/>
        <end position="139"/>
    </location>
</feature>
<dbReference type="PANTHER" id="PTHR34989:SF1">
    <property type="entry name" value="PROTEIN HDED"/>
    <property type="match status" value="1"/>
</dbReference>
<proteinExistence type="predicted"/>
<keyword evidence="3" id="KW-1185">Reference proteome</keyword>
<feature type="transmembrane region" description="Helical" evidence="1">
    <location>
        <begin position="87"/>
        <end position="108"/>
    </location>
</feature>